<dbReference type="SUPFAM" id="SSF102215">
    <property type="entry name" value="Creatininase"/>
    <property type="match status" value="1"/>
</dbReference>
<sequence>MNEEEVDELLKERYEIPAPSEIGVADTYIQTTPRWKVVEKRKKNDVVLVPVGCTECHGMHTVSALDTFQCQSIVEGVRRATAKDGREVSLAYNPLPYGAHPYHHLGMPGTVMVPQRVAVEVLVATMLGLWNDGFRKQIYINNHGQLWVLETALHEFLYRYQLPCIIQVMDWHRAIREFFYPGAKEDMVKTPFVHADECETSVGMLCFPEGMVDLSHADETHPKSYFEPGRFDNSTDSFHRPQRWSETEMTSPITYKGTPEGVVGSPAIAEARKAKRPILAACEYLTFCVDEILDAFPPGTVPPTEEVTHRTDEEMEAYLKEPGSEGWRSVYGLPRVGME</sequence>
<evidence type="ECO:0000313" key="6">
    <source>
        <dbReference type="EMBL" id="EEG73619.1"/>
    </source>
</evidence>
<dbReference type="EMBL" id="ABYI02000023">
    <property type="protein sequence ID" value="EEG73619.1"/>
    <property type="molecule type" value="Genomic_DNA"/>
</dbReference>
<reference evidence="6" key="2">
    <citation type="submission" date="2013-06" db="EMBL/GenBank/DDBJ databases">
        <title>Draft genome sequence of Clostridium hylemonae (DSM 15053).</title>
        <authorList>
            <person name="Sudarsanam P."/>
            <person name="Ley R."/>
            <person name="Guruge J."/>
            <person name="Turnbaugh P.J."/>
            <person name="Mahowald M."/>
            <person name="Liep D."/>
            <person name="Gordon J."/>
        </authorList>
    </citation>
    <scope>NUCLEOTIDE SEQUENCE</scope>
    <source>
        <strain evidence="6">DSM 15053</strain>
    </source>
</reference>
<dbReference type="STRING" id="553973.CLOHYLEM_06301"/>
<evidence type="ECO:0000256" key="5">
    <source>
        <dbReference type="ARBA" id="ARBA00024029"/>
    </source>
</evidence>
<keyword evidence="7" id="KW-1185">Reference proteome</keyword>
<dbReference type="HOGENOM" id="CLU_055029_2_1_9"/>
<organism evidence="6 7">
    <name type="scientific">[Clostridium] hylemonae DSM 15053</name>
    <dbReference type="NCBI Taxonomy" id="553973"/>
    <lineage>
        <taxon>Bacteria</taxon>
        <taxon>Bacillati</taxon>
        <taxon>Bacillota</taxon>
        <taxon>Clostridia</taxon>
        <taxon>Lachnospirales</taxon>
        <taxon>Lachnospiraceae</taxon>
    </lineage>
</organism>
<protein>
    <recommendedName>
        <fullName evidence="8">Creatininase</fullName>
    </recommendedName>
</protein>
<evidence type="ECO:0000256" key="3">
    <source>
        <dbReference type="ARBA" id="ARBA00022801"/>
    </source>
</evidence>
<dbReference type="Proteomes" id="UP000004893">
    <property type="component" value="Unassembled WGS sequence"/>
</dbReference>
<gene>
    <name evidence="6" type="ORF">CLOHYLEM_06301</name>
</gene>
<dbReference type="RefSeq" id="WP_006443656.1">
    <property type="nucleotide sequence ID" value="NZ_GG657759.1"/>
</dbReference>
<dbReference type="InterPro" id="IPR003785">
    <property type="entry name" value="Creatininase/forma_Hydrolase"/>
</dbReference>
<dbReference type="InterPro" id="IPR049842">
    <property type="entry name" value="Diketo_inos_hlase_IolN"/>
</dbReference>
<keyword evidence="2" id="KW-0479">Metal-binding</keyword>
<dbReference type="GO" id="GO:0046872">
    <property type="term" value="F:metal ion binding"/>
    <property type="evidence" value="ECO:0007669"/>
    <property type="project" value="UniProtKB-KW"/>
</dbReference>
<dbReference type="GO" id="GO:0016811">
    <property type="term" value="F:hydrolase activity, acting on carbon-nitrogen (but not peptide) bonds, in linear amides"/>
    <property type="evidence" value="ECO:0007669"/>
    <property type="project" value="TreeGrafter"/>
</dbReference>
<dbReference type="InterPro" id="IPR024087">
    <property type="entry name" value="Creatininase-like_sf"/>
</dbReference>
<keyword evidence="3" id="KW-0378">Hydrolase</keyword>
<dbReference type="AlphaFoldDB" id="C0C2J5"/>
<accession>C0C2J5</accession>
<reference evidence="6" key="1">
    <citation type="submission" date="2009-02" db="EMBL/GenBank/DDBJ databases">
        <authorList>
            <person name="Fulton L."/>
            <person name="Clifton S."/>
            <person name="Fulton B."/>
            <person name="Xu J."/>
            <person name="Minx P."/>
            <person name="Pepin K.H."/>
            <person name="Johnson M."/>
            <person name="Bhonagiri V."/>
            <person name="Nash W.E."/>
            <person name="Mardis E.R."/>
            <person name="Wilson R.K."/>
        </authorList>
    </citation>
    <scope>NUCLEOTIDE SEQUENCE [LARGE SCALE GENOMIC DNA]</scope>
    <source>
        <strain evidence="6">DSM 15053</strain>
    </source>
</reference>
<evidence type="ECO:0000313" key="7">
    <source>
        <dbReference type="Proteomes" id="UP000004893"/>
    </source>
</evidence>
<comment type="similarity">
    <text evidence="5">Belongs to the creatininase superfamily.</text>
</comment>
<evidence type="ECO:0000256" key="4">
    <source>
        <dbReference type="ARBA" id="ARBA00022833"/>
    </source>
</evidence>
<evidence type="ECO:0000256" key="2">
    <source>
        <dbReference type="ARBA" id="ARBA00022723"/>
    </source>
</evidence>
<dbReference type="eggNOG" id="COG1402">
    <property type="taxonomic scope" value="Bacteria"/>
</dbReference>
<dbReference type="NCBIfam" id="NF041098">
    <property type="entry name" value="diketo_inos_hlase_IolN"/>
    <property type="match status" value="1"/>
</dbReference>
<keyword evidence="4" id="KW-0862">Zinc</keyword>
<dbReference type="PANTHER" id="PTHR35005">
    <property type="entry name" value="3-DEHYDRO-SCYLLO-INOSOSE HYDROLASE"/>
    <property type="match status" value="1"/>
</dbReference>
<comment type="cofactor">
    <cofactor evidence="1">
        <name>Zn(2+)</name>
        <dbReference type="ChEBI" id="CHEBI:29105"/>
    </cofactor>
</comment>
<dbReference type="GO" id="GO:0009231">
    <property type="term" value="P:riboflavin biosynthetic process"/>
    <property type="evidence" value="ECO:0007669"/>
    <property type="project" value="TreeGrafter"/>
</dbReference>
<comment type="caution">
    <text evidence="6">The sequence shown here is derived from an EMBL/GenBank/DDBJ whole genome shotgun (WGS) entry which is preliminary data.</text>
</comment>
<evidence type="ECO:0000256" key="1">
    <source>
        <dbReference type="ARBA" id="ARBA00001947"/>
    </source>
</evidence>
<name>C0C2J5_9FIRM</name>
<dbReference type="Pfam" id="PF02633">
    <property type="entry name" value="Creatininase"/>
    <property type="match status" value="1"/>
</dbReference>
<evidence type="ECO:0008006" key="8">
    <source>
        <dbReference type="Google" id="ProtNLM"/>
    </source>
</evidence>
<dbReference type="Gene3D" id="3.40.50.10310">
    <property type="entry name" value="Creatininase"/>
    <property type="match status" value="1"/>
</dbReference>
<dbReference type="PANTHER" id="PTHR35005:SF1">
    <property type="entry name" value="2-AMINO-5-FORMYLAMINO-6-RIBOSYLAMINOPYRIMIDIN-4(3H)-ONE 5'-MONOPHOSPHATE DEFORMYLASE"/>
    <property type="match status" value="1"/>
</dbReference>
<proteinExistence type="inferred from homology"/>